<dbReference type="EMBL" id="PJND01000007">
    <property type="protein sequence ID" value="PKW29871.1"/>
    <property type="molecule type" value="Genomic_DNA"/>
</dbReference>
<dbReference type="Proteomes" id="UP000233767">
    <property type="component" value="Unassembled WGS sequence"/>
</dbReference>
<dbReference type="RefSeq" id="WP_101471643.1">
    <property type="nucleotide sequence ID" value="NZ_PJND01000007.1"/>
</dbReference>
<dbReference type="InterPro" id="IPR026341">
    <property type="entry name" value="T9SS_type_B"/>
</dbReference>
<organism evidence="3 5">
    <name type="scientific">Flavobacterium lindanitolerans</name>
    <dbReference type="NCBI Taxonomy" id="428988"/>
    <lineage>
        <taxon>Bacteria</taxon>
        <taxon>Pseudomonadati</taxon>
        <taxon>Bacteroidota</taxon>
        <taxon>Flavobacteriia</taxon>
        <taxon>Flavobacteriales</taxon>
        <taxon>Flavobacteriaceae</taxon>
        <taxon>Flavobacterium</taxon>
    </lineage>
</organism>
<evidence type="ECO:0000313" key="3">
    <source>
        <dbReference type="EMBL" id="RLJ24211.1"/>
    </source>
</evidence>
<gene>
    <name evidence="2" type="ORF">B0G92_1519</name>
    <name evidence="3" type="ORF">CLV50_2091</name>
</gene>
<keyword evidence="4" id="KW-1185">Reference proteome</keyword>
<dbReference type="Pfam" id="PF13585">
    <property type="entry name" value="CHU_C"/>
    <property type="match status" value="1"/>
</dbReference>
<keyword evidence="1" id="KW-0732">Signal</keyword>
<evidence type="ECO:0000313" key="2">
    <source>
        <dbReference type="EMBL" id="PKW29871.1"/>
    </source>
</evidence>
<feature type="signal peptide" evidence="1">
    <location>
        <begin position="1"/>
        <end position="21"/>
    </location>
</feature>
<reference evidence="3 5" key="2">
    <citation type="submission" date="2018-10" db="EMBL/GenBank/DDBJ databases">
        <title>Genomic Encyclopedia of Archaeal and Bacterial Type Strains, Phase II (KMG-II): from individual species to whole genera.</title>
        <authorList>
            <person name="Goeker M."/>
        </authorList>
    </citation>
    <scope>NUCLEOTIDE SEQUENCE [LARGE SCALE GENOMIC DNA]</scope>
    <source>
        <strain evidence="3 5">DSM 21886</strain>
    </source>
</reference>
<dbReference type="Proteomes" id="UP000275027">
    <property type="component" value="Unassembled WGS sequence"/>
</dbReference>
<reference evidence="2 4" key="1">
    <citation type="submission" date="2017-12" db="EMBL/GenBank/DDBJ databases">
        <title>Genomic Encyclopedia of Type Strains, Phase III (KMG-III): the genomes of soil and plant-associated and newly described type strains.</title>
        <authorList>
            <person name="Whitman W."/>
        </authorList>
    </citation>
    <scope>NUCLEOTIDE SEQUENCE [LARGE SCALE GENOMIC DNA]</scope>
    <source>
        <strain evidence="2 4">IP-10</strain>
    </source>
</reference>
<sequence>MILKKFLLALLFFFTVTKAFSQNDCTDAIVVCGNTGFQGLSATGIGIQELGFGNNCSSEENNSIWLKLSIDTGGTLGFILTPENSNINVDFDFFIFGPNVSCGSLGQAIRCSTTNPQAANATDNLTGLKDDEVDTTEGPGALGNSFVQSLTVNNGESYFLVIDRPVGSSNFSLTWTGTATFNQPPTFQMPTGVALDMENCDNDGTIDNSTSFNLDLNTSTIIGTQTSVAVTYHTSLNDVLTGESPITPSNDFRNTVNPQPIFARITNTVTGCFSTSEFSVEVINSVVIPNNQFAICDDNLDGDDQNGQATFIMSDVTNGIIANSNPVGTTVDYYSSFANAMANTGAYGPTYYNMIPNEEPVFIKVTNPNGCFRIEEIKLIVNPLPAKVSGTLVQCDTGLTPDGLTLFNLNEAVPSLTGNDANLGVTFFRTGTTTPLPTAYNNISNPETLDVKITNLTTGCFSWGTLDLNVNVINRTVTIAPQCDLSETGIMPFDLGTTDLVLSPTETAHFYPNLNDALLEQNEITNTGNYPNATPYNATIYVRIEDSNSCSGISPIQLVVNRLPQIEVQDTDYVCTNLPNRYTTLDAGLLQGSVTDYTYEWSTTPIQTTSSIRVNEAGTYTVKVTNANGCSKTRTIEVLPSNNATIADIVIVDLTQNNTVTVILDPTSIGGYQYSLDLPNGPFQDSNYFENVAPGVHTVYVYDTHGCGIVSKKISVLKIPAFFTPNADGTNDTWDIIGISPNFFANSKIYIFDRFGKLLADVDPKGTGWDGNFNGHPLPANDYWYLVKLETGRTIRGHFSLLR</sequence>
<comment type="caution">
    <text evidence="3">The sequence shown here is derived from an EMBL/GenBank/DDBJ whole genome shotgun (WGS) entry which is preliminary data.</text>
</comment>
<accession>A0A497TYD1</accession>
<evidence type="ECO:0000313" key="4">
    <source>
        <dbReference type="Proteomes" id="UP000233767"/>
    </source>
</evidence>
<dbReference type="EMBL" id="RCCB01000012">
    <property type="protein sequence ID" value="RLJ24211.1"/>
    <property type="molecule type" value="Genomic_DNA"/>
</dbReference>
<proteinExistence type="predicted"/>
<name>A0A497TYD1_9FLAO</name>
<dbReference type="NCBIfam" id="TIGR04131">
    <property type="entry name" value="Bac_Flav_CTERM"/>
    <property type="match status" value="1"/>
</dbReference>
<evidence type="ECO:0000256" key="1">
    <source>
        <dbReference type="SAM" id="SignalP"/>
    </source>
</evidence>
<dbReference type="AlphaFoldDB" id="A0A497TYD1"/>
<protein>
    <submittedName>
        <fullName evidence="3">Gliding motility-associated-like protein</fullName>
    </submittedName>
</protein>
<evidence type="ECO:0000313" key="5">
    <source>
        <dbReference type="Proteomes" id="UP000275027"/>
    </source>
</evidence>
<feature type="chain" id="PRO_5019789237" evidence="1">
    <location>
        <begin position="22"/>
        <end position="803"/>
    </location>
</feature>